<dbReference type="GO" id="GO:0005654">
    <property type="term" value="C:nucleoplasm"/>
    <property type="evidence" value="ECO:0007669"/>
    <property type="project" value="UniProtKB-ARBA"/>
</dbReference>
<protein>
    <recommendedName>
        <fullName evidence="7">DNA-directed RNA polymerase III subunit RPC6</fullName>
    </recommendedName>
</protein>
<accession>A0A7S2E4V0</accession>
<evidence type="ECO:0000256" key="3">
    <source>
        <dbReference type="ARBA" id="ARBA00022478"/>
    </source>
</evidence>
<evidence type="ECO:0000256" key="1">
    <source>
        <dbReference type="ARBA" id="ARBA00004123"/>
    </source>
</evidence>
<comment type="similarity">
    <text evidence="2">Belongs to the eukaryotic RPC34/RPC39 RNA polymerase subunit family.</text>
</comment>
<comment type="subcellular location">
    <subcellularLocation>
        <location evidence="1">Nucleus</location>
    </subcellularLocation>
</comment>
<sequence>MREAVKRIRQLLQEKKKGIRLDQLQREAMEGAGVSAAAVTDALHLLARNQAIRILAMADGGPQLVQLLNDSERKQSQNEAERLRGLTDQDRLVLQEIKKSGVDAITTKDLRFKSGNLPQQQLTKILKELEMRKLIKPVKSVNAGNVKKYMLYELVPSKEITGGPWYHEGEFDYGFINELKRVAEGYLAREHMATLTTFYTFIRDSGIIKGHSGLKMEHVESVLQSLVYDAKLQVGWKGARAMVRFEADPQAPICDALAACGHTHCRCSRRNSTATTAYIASPLSCTVSMSSSSRS</sequence>
<evidence type="ECO:0000256" key="4">
    <source>
        <dbReference type="ARBA" id="ARBA00023163"/>
    </source>
</evidence>
<dbReference type="InterPro" id="IPR016049">
    <property type="entry name" value="RNA_pol_Rpc34-like"/>
</dbReference>
<proteinExistence type="inferred from homology"/>
<dbReference type="FunFam" id="1.10.10.10:FF:000116">
    <property type="entry name" value="DNA-directed RNA polymerase III subunit RPC6"/>
    <property type="match status" value="1"/>
</dbReference>
<dbReference type="EMBL" id="HBGU01041598">
    <property type="protein sequence ID" value="CAD9471374.1"/>
    <property type="molecule type" value="Transcribed_RNA"/>
</dbReference>
<dbReference type="InterPro" id="IPR036390">
    <property type="entry name" value="WH_DNA-bd_sf"/>
</dbReference>
<dbReference type="GO" id="GO:0005737">
    <property type="term" value="C:cytoplasm"/>
    <property type="evidence" value="ECO:0007669"/>
    <property type="project" value="UniProtKB-ARBA"/>
</dbReference>
<keyword evidence="5" id="KW-0539">Nucleus</keyword>
<keyword evidence="4" id="KW-0804">Transcription</keyword>
<dbReference type="SUPFAM" id="SSF46785">
    <property type="entry name" value="Winged helix' DNA-binding domain"/>
    <property type="match status" value="1"/>
</dbReference>
<dbReference type="InterPro" id="IPR007832">
    <property type="entry name" value="RNA_pol_Rpc34"/>
</dbReference>
<dbReference type="Gene3D" id="1.10.10.10">
    <property type="entry name" value="Winged helix-like DNA-binding domain superfamily/Winged helix DNA-binding domain"/>
    <property type="match status" value="1"/>
</dbReference>
<reference evidence="6" key="1">
    <citation type="submission" date="2021-01" db="EMBL/GenBank/DDBJ databases">
        <authorList>
            <person name="Corre E."/>
            <person name="Pelletier E."/>
            <person name="Niang G."/>
            <person name="Scheremetjew M."/>
            <person name="Finn R."/>
            <person name="Kale V."/>
            <person name="Holt S."/>
            <person name="Cochrane G."/>
            <person name="Meng A."/>
            <person name="Brown T."/>
            <person name="Cohen L."/>
        </authorList>
    </citation>
    <scope>NUCLEOTIDE SEQUENCE</scope>
    <source>
        <strain evidence="6">UTEX LB 985</strain>
    </source>
</reference>
<evidence type="ECO:0000313" key="6">
    <source>
        <dbReference type="EMBL" id="CAD9471374.1"/>
    </source>
</evidence>
<organism evidence="6">
    <name type="scientific">Haptolina brevifila</name>
    <dbReference type="NCBI Taxonomy" id="156173"/>
    <lineage>
        <taxon>Eukaryota</taxon>
        <taxon>Haptista</taxon>
        <taxon>Haptophyta</taxon>
        <taxon>Prymnesiophyceae</taxon>
        <taxon>Prymnesiales</taxon>
        <taxon>Prymnesiaceae</taxon>
        <taxon>Haptolina</taxon>
    </lineage>
</organism>
<dbReference type="GO" id="GO:0006383">
    <property type="term" value="P:transcription by RNA polymerase III"/>
    <property type="evidence" value="ECO:0007669"/>
    <property type="project" value="InterPro"/>
</dbReference>
<dbReference type="GO" id="GO:0005666">
    <property type="term" value="C:RNA polymerase III complex"/>
    <property type="evidence" value="ECO:0007669"/>
    <property type="project" value="InterPro"/>
</dbReference>
<gene>
    <name evidence="6" type="ORF">CBRE1094_LOCUS22680</name>
</gene>
<dbReference type="Pfam" id="PF05158">
    <property type="entry name" value="RNA_pol_Rpc34"/>
    <property type="match status" value="1"/>
</dbReference>
<dbReference type="InterPro" id="IPR036388">
    <property type="entry name" value="WH-like_DNA-bd_sf"/>
</dbReference>
<evidence type="ECO:0000256" key="5">
    <source>
        <dbReference type="ARBA" id="ARBA00023242"/>
    </source>
</evidence>
<evidence type="ECO:0008006" key="7">
    <source>
        <dbReference type="Google" id="ProtNLM"/>
    </source>
</evidence>
<keyword evidence="3" id="KW-0240">DNA-directed RNA polymerase</keyword>
<dbReference type="AlphaFoldDB" id="A0A7S2E4V0"/>
<name>A0A7S2E4V0_9EUKA</name>
<evidence type="ECO:0000256" key="2">
    <source>
        <dbReference type="ARBA" id="ARBA00011038"/>
    </source>
</evidence>
<dbReference type="PANTHER" id="PTHR12780">
    <property type="entry name" value="RNA POLYMERASE III DNA DIRECTED , 39KD SUBUNIT-RELATED"/>
    <property type="match status" value="1"/>
</dbReference>